<feature type="chain" id="PRO_5040284238" description="Secreted protein" evidence="1">
    <location>
        <begin position="33"/>
        <end position="85"/>
    </location>
</feature>
<keyword evidence="1" id="KW-0732">Signal</keyword>
<feature type="signal peptide" evidence="1">
    <location>
        <begin position="1"/>
        <end position="32"/>
    </location>
</feature>
<proteinExistence type="predicted"/>
<protein>
    <recommendedName>
        <fullName evidence="4">Secreted protein</fullName>
    </recommendedName>
</protein>
<reference evidence="2" key="1">
    <citation type="submission" date="2021-10" db="EMBL/GenBank/DDBJ databases">
        <title>Tropical sea cucumber genome reveals ecological adaptation and Cuvierian tubules defense mechanism.</title>
        <authorList>
            <person name="Chen T."/>
        </authorList>
    </citation>
    <scope>NUCLEOTIDE SEQUENCE</scope>
    <source>
        <strain evidence="2">Nanhai2018</strain>
        <tissue evidence="2">Muscle</tissue>
    </source>
</reference>
<organism evidence="2 3">
    <name type="scientific">Holothuria leucospilota</name>
    <name type="common">Black long sea cucumber</name>
    <name type="synonym">Mertensiothuria leucospilota</name>
    <dbReference type="NCBI Taxonomy" id="206669"/>
    <lineage>
        <taxon>Eukaryota</taxon>
        <taxon>Metazoa</taxon>
        <taxon>Echinodermata</taxon>
        <taxon>Eleutherozoa</taxon>
        <taxon>Echinozoa</taxon>
        <taxon>Holothuroidea</taxon>
        <taxon>Aspidochirotacea</taxon>
        <taxon>Aspidochirotida</taxon>
        <taxon>Holothuriidae</taxon>
        <taxon>Holothuria</taxon>
    </lineage>
</organism>
<name>A0A9Q1HDU4_HOLLE</name>
<sequence length="85" mass="9700">MASTLSQNRSKGMGMLHLMVMVFCLTYTHVDCETNCDSQTVQSQTPYARVDRLSTLIHLPVMLHQSMLDGVEVTVRRRLNSFIRV</sequence>
<evidence type="ECO:0000313" key="2">
    <source>
        <dbReference type="EMBL" id="KAJ8045867.1"/>
    </source>
</evidence>
<gene>
    <name evidence="2" type="ORF">HOLleu_08972</name>
</gene>
<keyword evidence="3" id="KW-1185">Reference proteome</keyword>
<evidence type="ECO:0000313" key="3">
    <source>
        <dbReference type="Proteomes" id="UP001152320"/>
    </source>
</evidence>
<dbReference type="AlphaFoldDB" id="A0A9Q1HDU4"/>
<evidence type="ECO:0008006" key="4">
    <source>
        <dbReference type="Google" id="ProtNLM"/>
    </source>
</evidence>
<accession>A0A9Q1HDU4</accession>
<comment type="caution">
    <text evidence="2">The sequence shown here is derived from an EMBL/GenBank/DDBJ whole genome shotgun (WGS) entry which is preliminary data.</text>
</comment>
<evidence type="ECO:0000256" key="1">
    <source>
        <dbReference type="SAM" id="SignalP"/>
    </source>
</evidence>
<dbReference type="EMBL" id="JAIZAY010000003">
    <property type="protein sequence ID" value="KAJ8045867.1"/>
    <property type="molecule type" value="Genomic_DNA"/>
</dbReference>
<dbReference type="Proteomes" id="UP001152320">
    <property type="component" value="Chromosome 3"/>
</dbReference>